<dbReference type="EMBL" id="BARU01020169">
    <property type="protein sequence ID" value="GAH60726.1"/>
    <property type="molecule type" value="Genomic_DNA"/>
</dbReference>
<dbReference type="InterPro" id="IPR050245">
    <property type="entry name" value="PrsA_foldase"/>
</dbReference>
<gene>
    <name evidence="7" type="ORF">S03H2_33155</name>
</gene>
<sequence>MQEKLGEYFDPGLNATMEQAHVQVVFVESEEVADEVTASVESGGNFTALAGEFSRNSTVEGDLGWLPRELMPTTLIANIAFNLTPGETIHRIHDTTATKNIGYWLIKVTGTQNATIDALVMLLGSQSEAERVKAELAADGDFSTLAESYSQHESRNNGGKLDGLRRGDMGSIAFDEVAFNLTVNEVSEPVKDELVQTFGGYWLV</sequence>
<evidence type="ECO:0000313" key="7">
    <source>
        <dbReference type="EMBL" id="GAH60726.1"/>
    </source>
</evidence>
<dbReference type="SUPFAM" id="SSF54534">
    <property type="entry name" value="FKBP-like"/>
    <property type="match status" value="2"/>
</dbReference>
<comment type="caution">
    <text evidence="7">The sequence shown here is derived from an EMBL/GenBank/DDBJ whole genome shotgun (WGS) entry which is preliminary data.</text>
</comment>
<dbReference type="GO" id="GO:0003755">
    <property type="term" value="F:peptidyl-prolyl cis-trans isomerase activity"/>
    <property type="evidence" value="ECO:0007669"/>
    <property type="project" value="UniProtKB-KW"/>
</dbReference>
<name>X1GS46_9ZZZZ</name>
<dbReference type="Pfam" id="PF00639">
    <property type="entry name" value="Rotamase"/>
    <property type="match status" value="2"/>
</dbReference>
<dbReference type="InterPro" id="IPR046357">
    <property type="entry name" value="PPIase_dom_sf"/>
</dbReference>
<evidence type="ECO:0000259" key="6">
    <source>
        <dbReference type="PROSITE" id="PS50198"/>
    </source>
</evidence>
<organism evidence="7">
    <name type="scientific">marine sediment metagenome</name>
    <dbReference type="NCBI Taxonomy" id="412755"/>
    <lineage>
        <taxon>unclassified sequences</taxon>
        <taxon>metagenomes</taxon>
        <taxon>ecological metagenomes</taxon>
    </lineage>
</organism>
<dbReference type="PROSITE" id="PS50198">
    <property type="entry name" value="PPIC_PPIASE_2"/>
    <property type="match status" value="1"/>
</dbReference>
<dbReference type="InterPro" id="IPR000297">
    <property type="entry name" value="PPIase_PpiC"/>
</dbReference>
<evidence type="ECO:0000256" key="2">
    <source>
        <dbReference type="ARBA" id="ARBA00013194"/>
    </source>
</evidence>
<dbReference type="AlphaFoldDB" id="X1GS46"/>
<reference evidence="7" key="1">
    <citation type="journal article" date="2014" name="Front. Microbiol.">
        <title>High frequency of phylogenetically diverse reductive dehalogenase-homologous genes in deep subseafloor sedimentary metagenomes.</title>
        <authorList>
            <person name="Kawai M."/>
            <person name="Futagami T."/>
            <person name="Toyoda A."/>
            <person name="Takaki Y."/>
            <person name="Nishi S."/>
            <person name="Hori S."/>
            <person name="Arai W."/>
            <person name="Tsubouchi T."/>
            <person name="Morono Y."/>
            <person name="Uchiyama I."/>
            <person name="Ito T."/>
            <person name="Fujiyama A."/>
            <person name="Inagaki F."/>
            <person name="Takami H."/>
        </authorList>
    </citation>
    <scope>NUCLEOTIDE SEQUENCE</scope>
    <source>
        <strain evidence="7">Expedition CK06-06</strain>
    </source>
</reference>
<accession>X1GS46</accession>
<dbReference type="EC" id="5.2.1.8" evidence="2"/>
<keyword evidence="4" id="KW-0697">Rotamase</keyword>
<protein>
    <recommendedName>
        <fullName evidence="2">peptidylprolyl isomerase</fullName>
        <ecNumber evidence="2">5.2.1.8</ecNumber>
    </recommendedName>
</protein>
<proteinExistence type="predicted"/>
<evidence type="ECO:0000256" key="4">
    <source>
        <dbReference type="ARBA" id="ARBA00023110"/>
    </source>
</evidence>
<evidence type="ECO:0000256" key="5">
    <source>
        <dbReference type="ARBA" id="ARBA00023235"/>
    </source>
</evidence>
<dbReference type="PANTHER" id="PTHR47245">
    <property type="entry name" value="PEPTIDYLPROLYL ISOMERASE"/>
    <property type="match status" value="1"/>
</dbReference>
<feature type="domain" description="PpiC" evidence="6">
    <location>
        <begin position="96"/>
        <end position="204"/>
    </location>
</feature>
<comment type="catalytic activity">
    <reaction evidence="1">
        <text>[protein]-peptidylproline (omega=180) = [protein]-peptidylproline (omega=0)</text>
        <dbReference type="Rhea" id="RHEA:16237"/>
        <dbReference type="Rhea" id="RHEA-COMP:10747"/>
        <dbReference type="Rhea" id="RHEA-COMP:10748"/>
        <dbReference type="ChEBI" id="CHEBI:83833"/>
        <dbReference type="ChEBI" id="CHEBI:83834"/>
        <dbReference type="EC" id="5.2.1.8"/>
    </reaction>
</comment>
<dbReference type="Gene3D" id="3.10.50.40">
    <property type="match status" value="2"/>
</dbReference>
<evidence type="ECO:0000256" key="3">
    <source>
        <dbReference type="ARBA" id="ARBA00022729"/>
    </source>
</evidence>
<dbReference type="PANTHER" id="PTHR47245:SF1">
    <property type="entry name" value="FOLDASE PROTEIN PRSA"/>
    <property type="match status" value="1"/>
</dbReference>
<keyword evidence="5" id="KW-0413">Isomerase</keyword>
<feature type="non-terminal residue" evidence="7">
    <location>
        <position position="204"/>
    </location>
</feature>
<evidence type="ECO:0000256" key="1">
    <source>
        <dbReference type="ARBA" id="ARBA00000971"/>
    </source>
</evidence>
<keyword evidence="3" id="KW-0732">Signal</keyword>